<dbReference type="InterPro" id="IPR027752">
    <property type="entry name" value="TTLL10"/>
</dbReference>
<gene>
    <name evidence="3" type="primary">LOC103366265</name>
</gene>
<dbReference type="PANTHER" id="PTHR46810:SF1">
    <property type="entry name" value="INACTIVE POLYGLYCYLASE TTLL10"/>
    <property type="match status" value="1"/>
</dbReference>
<evidence type="ECO:0000313" key="3">
    <source>
        <dbReference type="RefSeq" id="XP_008292162.1"/>
    </source>
</evidence>
<dbReference type="PANTHER" id="PTHR46810">
    <property type="entry name" value="INACTIVE POLYGLYCYLASE TTLL10"/>
    <property type="match status" value="1"/>
</dbReference>
<name>A0A9Y4KLG9_9TELE</name>
<dbReference type="SUPFAM" id="SSF56059">
    <property type="entry name" value="Glutathione synthetase ATP-binding domain-like"/>
    <property type="match status" value="1"/>
</dbReference>
<protein>
    <submittedName>
        <fullName evidence="3">Protein polyglycylase TTLL10-like</fullName>
    </submittedName>
</protein>
<dbReference type="Pfam" id="PF03133">
    <property type="entry name" value="TTL"/>
    <property type="match status" value="1"/>
</dbReference>
<dbReference type="InterPro" id="IPR004344">
    <property type="entry name" value="TTL/TTLL_fam"/>
</dbReference>
<dbReference type="RefSeq" id="XP_008292162.1">
    <property type="nucleotide sequence ID" value="XM_008293940.1"/>
</dbReference>
<accession>A0A9Y4KLG9</accession>
<feature type="non-terminal residue" evidence="3">
    <location>
        <position position="400"/>
    </location>
</feature>
<organism evidence="2 3">
    <name type="scientific">Stegastes partitus</name>
    <name type="common">bicolor damselfish</name>
    <dbReference type="NCBI Taxonomy" id="144197"/>
    <lineage>
        <taxon>Eukaryota</taxon>
        <taxon>Metazoa</taxon>
        <taxon>Chordata</taxon>
        <taxon>Craniata</taxon>
        <taxon>Vertebrata</taxon>
        <taxon>Euteleostomi</taxon>
        <taxon>Actinopterygii</taxon>
        <taxon>Neopterygii</taxon>
        <taxon>Teleostei</taxon>
        <taxon>Neoteleostei</taxon>
        <taxon>Acanthomorphata</taxon>
        <taxon>Ovalentaria</taxon>
        <taxon>Pomacentridae</taxon>
        <taxon>Stegastes</taxon>
    </lineage>
</organism>
<dbReference type="AlphaFoldDB" id="A0A9Y4KLG9"/>
<dbReference type="Proteomes" id="UP000694891">
    <property type="component" value="Unplaced"/>
</dbReference>
<dbReference type="PROSITE" id="PS51221">
    <property type="entry name" value="TTL"/>
    <property type="match status" value="1"/>
</dbReference>
<dbReference type="GO" id="GO:0070737">
    <property type="term" value="F:protein-glycine ligase activity, elongating"/>
    <property type="evidence" value="ECO:0007669"/>
    <property type="project" value="TreeGrafter"/>
</dbReference>
<reference evidence="3" key="1">
    <citation type="submission" date="2025-08" db="UniProtKB">
        <authorList>
            <consortium name="RefSeq"/>
        </authorList>
    </citation>
    <scope>IDENTIFICATION</scope>
</reference>
<dbReference type="Gene3D" id="3.30.470.20">
    <property type="entry name" value="ATP-grasp fold, B domain"/>
    <property type="match status" value="1"/>
</dbReference>
<proteinExistence type="predicted"/>
<evidence type="ECO:0000256" key="1">
    <source>
        <dbReference type="SAM" id="MobiDB-lite"/>
    </source>
</evidence>
<feature type="compositionally biased region" description="Basic and acidic residues" evidence="1">
    <location>
        <begin position="7"/>
        <end position="20"/>
    </location>
</feature>
<dbReference type="GeneID" id="103366265"/>
<evidence type="ECO:0000313" key="2">
    <source>
        <dbReference type="Proteomes" id="UP000694891"/>
    </source>
</evidence>
<keyword evidence="2" id="KW-1185">Reference proteome</keyword>
<feature type="region of interest" description="Disordered" evidence="1">
    <location>
        <begin position="1"/>
        <end position="77"/>
    </location>
</feature>
<sequence length="400" mass="46120">MTSDGGPEQREETHTLEEKKRFSHSAVNQESRCGASEASDAGGGGRHLQKSKTRDLSSCSHPHRGSRRQVEEPRGPGPFFFFGGTNGAEIVSAYCESRGWTRIHNKHRDDFRLRWCETKSPGSYCNFREGEQLVFQIPNNAVLTTKIGLLSSLREYERVSSKVKHGRGLRRLKMEEFIPTTFRMDVREEREAFFAQQEGVSRMWICKPTGMNQGRGIFLLKSQEDVAAFRLKLQHMEERRADGKLHHRQPQAHVVQHYIQNPLLLKGKKFDVRSFLLIACVAPYMVFFRHGYVRLTCDLYDPGSSNLSAHLTNQYMQKKNPLYSQLKEDTVWSMDSFNAYVNDEFQVAKGLPRDWVLGAFAKRMQHIMTQCFLAVKLKLDCRLGFFDLIGCDFMVDEDFK</sequence>